<name>A0A835WLF5_9CHLO</name>
<reference evidence="1" key="1">
    <citation type="journal article" date="2020" name="bioRxiv">
        <title>Comparative genomics of Chlamydomonas.</title>
        <authorList>
            <person name="Craig R.J."/>
            <person name="Hasan A.R."/>
            <person name="Ness R.W."/>
            <person name="Keightley P.D."/>
        </authorList>
    </citation>
    <scope>NUCLEOTIDE SEQUENCE</scope>
    <source>
        <strain evidence="1">CCAP 11/173</strain>
    </source>
</reference>
<dbReference type="OrthoDB" id="556121at2759"/>
<accession>A0A835WLF5</accession>
<organism evidence="1 2">
    <name type="scientific">Chlamydomonas schloesseri</name>
    <dbReference type="NCBI Taxonomy" id="2026947"/>
    <lineage>
        <taxon>Eukaryota</taxon>
        <taxon>Viridiplantae</taxon>
        <taxon>Chlorophyta</taxon>
        <taxon>core chlorophytes</taxon>
        <taxon>Chlorophyceae</taxon>
        <taxon>CS clade</taxon>
        <taxon>Chlamydomonadales</taxon>
        <taxon>Chlamydomonadaceae</taxon>
        <taxon>Chlamydomonas</taxon>
    </lineage>
</organism>
<protein>
    <submittedName>
        <fullName evidence="1">Uncharacterized protein</fullName>
    </submittedName>
</protein>
<proteinExistence type="predicted"/>
<gene>
    <name evidence="1" type="ORF">HYH02_000015</name>
</gene>
<keyword evidence="2" id="KW-1185">Reference proteome</keyword>
<evidence type="ECO:0000313" key="1">
    <source>
        <dbReference type="EMBL" id="KAG2449909.1"/>
    </source>
</evidence>
<dbReference type="AlphaFoldDB" id="A0A835WLF5"/>
<comment type="caution">
    <text evidence="1">The sequence shown here is derived from an EMBL/GenBank/DDBJ whole genome shotgun (WGS) entry which is preliminary data.</text>
</comment>
<dbReference type="Proteomes" id="UP000613740">
    <property type="component" value="Unassembled WGS sequence"/>
</dbReference>
<dbReference type="EMBL" id="JAEHOD010000012">
    <property type="protein sequence ID" value="KAG2449909.1"/>
    <property type="molecule type" value="Genomic_DNA"/>
</dbReference>
<sequence>MEAPELAPHKGALPGAVAAALEQWLYLAGRLGLVALVRLLLQFYKVQLVAYGISLLDRHTPAVFSRRVLECTPREVLAEGFLLGCMNDPAVGRVDIASGDKLSVDLTSPEAAAWFETARAGAWSACSSRVANSRLRITTDDPLLIVEVNEQAVAARQRAFPGVNVTKPAIAAIITPHLAAEPDLNGGPSHLIYRGTFRQYQRAINDLEGVPWLRRIAGLPDLGKAWGAVSINEVAALAGPFSIF</sequence>
<evidence type="ECO:0000313" key="2">
    <source>
        <dbReference type="Proteomes" id="UP000613740"/>
    </source>
</evidence>